<feature type="domain" description="ZAD" evidence="10">
    <location>
        <begin position="4"/>
        <end position="80"/>
    </location>
</feature>
<evidence type="ECO:0000256" key="7">
    <source>
        <dbReference type="PROSITE-ProRule" id="PRU00042"/>
    </source>
</evidence>
<feature type="domain" description="C2H2-type" evidence="9">
    <location>
        <begin position="474"/>
        <end position="501"/>
    </location>
</feature>
<dbReference type="InterPro" id="IPR036236">
    <property type="entry name" value="Znf_C2H2_sf"/>
</dbReference>
<protein>
    <submittedName>
        <fullName evidence="11">Uncharacterized protein</fullName>
    </submittedName>
</protein>
<keyword evidence="5 8" id="KW-0862">Zinc</keyword>
<dbReference type="SUPFAM" id="SSF57716">
    <property type="entry name" value="Glucocorticoid receptor-like (DNA-binding domain)"/>
    <property type="match status" value="1"/>
</dbReference>
<keyword evidence="12" id="KW-1185">Reference proteome</keyword>
<dbReference type="Pfam" id="PF13894">
    <property type="entry name" value="zf-C2H2_4"/>
    <property type="match status" value="1"/>
</dbReference>
<feature type="domain" description="C2H2-type" evidence="9">
    <location>
        <begin position="418"/>
        <end position="445"/>
    </location>
</feature>
<feature type="binding site" evidence="8">
    <location>
        <position position="53"/>
    </location>
    <ligand>
        <name>Zn(2+)</name>
        <dbReference type="ChEBI" id="CHEBI:29105"/>
    </ligand>
</feature>
<dbReference type="Gene3D" id="3.40.1800.20">
    <property type="match status" value="1"/>
</dbReference>
<dbReference type="Pfam" id="PF07776">
    <property type="entry name" value="zf-AD"/>
    <property type="match status" value="1"/>
</dbReference>
<dbReference type="SUPFAM" id="SSF57667">
    <property type="entry name" value="beta-beta-alpha zinc fingers"/>
    <property type="match status" value="5"/>
</dbReference>
<dbReference type="Proteomes" id="UP000791440">
    <property type="component" value="Unassembled WGS sequence"/>
</dbReference>
<dbReference type="EMBL" id="JH668310">
    <property type="protein sequence ID" value="KAG6444285.1"/>
    <property type="molecule type" value="Genomic_DNA"/>
</dbReference>
<dbReference type="InterPro" id="IPR012934">
    <property type="entry name" value="Znf_AD"/>
</dbReference>
<dbReference type="PANTHER" id="PTHR24379:SF121">
    <property type="entry name" value="C2H2-TYPE DOMAIN-CONTAINING PROTEIN"/>
    <property type="match status" value="1"/>
</dbReference>
<dbReference type="SMART" id="SM00868">
    <property type="entry name" value="zf-AD"/>
    <property type="match status" value="2"/>
</dbReference>
<reference evidence="11" key="1">
    <citation type="journal article" date="2016" name="Insect Biochem. Mol. Biol.">
        <title>Multifaceted biological insights from a draft genome sequence of the tobacco hornworm moth, Manduca sexta.</title>
        <authorList>
            <person name="Kanost M.R."/>
            <person name="Arrese E.L."/>
            <person name="Cao X."/>
            <person name="Chen Y.R."/>
            <person name="Chellapilla S."/>
            <person name="Goldsmith M.R."/>
            <person name="Grosse-Wilde E."/>
            <person name="Heckel D.G."/>
            <person name="Herndon N."/>
            <person name="Jiang H."/>
            <person name="Papanicolaou A."/>
            <person name="Qu J."/>
            <person name="Soulages J.L."/>
            <person name="Vogel H."/>
            <person name="Walters J."/>
            <person name="Waterhouse R.M."/>
            <person name="Ahn S.J."/>
            <person name="Almeida F.C."/>
            <person name="An C."/>
            <person name="Aqrawi P."/>
            <person name="Bretschneider A."/>
            <person name="Bryant W.B."/>
            <person name="Bucks S."/>
            <person name="Chao H."/>
            <person name="Chevignon G."/>
            <person name="Christen J.M."/>
            <person name="Clarke D.F."/>
            <person name="Dittmer N.T."/>
            <person name="Ferguson L.C.F."/>
            <person name="Garavelou S."/>
            <person name="Gordon K.H.J."/>
            <person name="Gunaratna R.T."/>
            <person name="Han Y."/>
            <person name="Hauser F."/>
            <person name="He Y."/>
            <person name="Heidel-Fischer H."/>
            <person name="Hirsh A."/>
            <person name="Hu Y."/>
            <person name="Jiang H."/>
            <person name="Kalra D."/>
            <person name="Klinner C."/>
            <person name="Konig C."/>
            <person name="Kovar C."/>
            <person name="Kroll A.R."/>
            <person name="Kuwar S.S."/>
            <person name="Lee S.L."/>
            <person name="Lehman R."/>
            <person name="Li K."/>
            <person name="Li Z."/>
            <person name="Liang H."/>
            <person name="Lovelace S."/>
            <person name="Lu Z."/>
            <person name="Mansfield J.H."/>
            <person name="McCulloch K.J."/>
            <person name="Mathew T."/>
            <person name="Morton B."/>
            <person name="Muzny D.M."/>
            <person name="Neunemann D."/>
            <person name="Ongeri F."/>
            <person name="Pauchet Y."/>
            <person name="Pu L.L."/>
            <person name="Pyrousis I."/>
            <person name="Rao X.J."/>
            <person name="Redding A."/>
            <person name="Roesel C."/>
            <person name="Sanchez-Gracia A."/>
            <person name="Schaack S."/>
            <person name="Shukla A."/>
            <person name="Tetreau G."/>
            <person name="Wang Y."/>
            <person name="Xiong G.H."/>
            <person name="Traut W."/>
            <person name="Walsh T.K."/>
            <person name="Worley K.C."/>
            <person name="Wu D."/>
            <person name="Wu W."/>
            <person name="Wu Y.Q."/>
            <person name="Zhang X."/>
            <person name="Zou Z."/>
            <person name="Zucker H."/>
            <person name="Briscoe A.D."/>
            <person name="Burmester T."/>
            <person name="Clem R.J."/>
            <person name="Feyereisen R."/>
            <person name="Grimmelikhuijzen C.J.P."/>
            <person name="Hamodrakas S.J."/>
            <person name="Hansson B.S."/>
            <person name="Huguet E."/>
            <person name="Jermiin L.S."/>
            <person name="Lan Q."/>
            <person name="Lehman H.K."/>
            <person name="Lorenzen M."/>
            <person name="Merzendorfer H."/>
            <person name="Michalopoulos I."/>
            <person name="Morton D.B."/>
            <person name="Muthukrishnan S."/>
            <person name="Oakeshott J.G."/>
            <person name="Palmer W."/>
            <person name="Park Y."/>
            <person name="Passarelli A.L."/>
            <person name="Rozas J."/>
            <person name="Schwartz L.M."/>
            <person name="Smith W."/>
            <person name="Southgate A."/>
            <person name="Vilcinskas A."/>
            <person name="Vogt R."/>
            <person name="Wang P."/>
            <person name="Werren J."/>
            <person name="Yu X.Q."/>
            <person name="Zhou J.J."/>
            <person name="Brown S.J."/>
            <person name="Scherer S.E."/>
            <person name="Richards S."/>
            <person name="Blissard G.W."/>
        </authorList>
    </citation>
    <scope>NUCLEOTIDE SEQUENCE</scope>
</reference>
<evidence type="ECO:0000256" key="5">
    <source>
        <dbReference type="ARBA" id="ARBA00022833"/>
    </source>
</evidence>
<sequence length="608" mass="70898">MPAFYCRFCAELKAAQEVIHFSKPSRHEILEKIITMKIDFVDLTDKLLPAIICNICLSTLNRFYSFIVKARNSQNVLSNIFSNERPMDSDNNSDNFADDCSVVLGDSLSRLDDKSNKQTLKFQPSPWDLYFWLCGHCHLRFSSLSSVRSHCIADHGVCCSWQCADCLERVDEYELFIRHIQTHNSEMLNYCEQCNVKLENGHTHSAIDHPMCKYCGDIFESRELLLHHQNKYQNGKVTLAETSLSLENQCKESWSSYKWACKYCDMIMSSQKLLRYHSKLVHGKCFGMKCADCDISSTNFVQFVDHVRMHRENLRYYCPYCDIPLTDETHLKQHTVDSINCNSCGELFQSQRDLCEHISTVKEDIKITYKTRKSKSIKKIEKVITEEDLICNFCGKRTKSLKSLRLHMKRHSDRNRNYTCDRCGKTFLTKSTLSAHIIIHENPDPEVCKICKKTFLTLTRLKKHVKTHYNERPFRCEVCHKCFRLKEHLKSHAVTHTDEMPYHCQYCEKSFKHRNVLKTHENQHTGARPYACEICDMYFANWSNCNKHLKRKHGTTLAKNVITPQGKLPINPKTGKPKKLKDLETVKDWTESIMGSKKRGWSESKAVD</sequence>
<evidence type="ECO:0000256" key="6">
    <source>
        <dbReference type="ARBA" id="ARBA00023242"/>
    </source>
</evidence>
<dbReference type="GO" id="GO:0005634">
    <property type="term" value="C:nucleus"/>
    <property type="evidence" value="ECO:0007669"/>
    <property type="project" value="UniProtKB-SubCell"/>
</dbReference>
<name>A0A921YS42_MANSE</name>
<comment type="subcellular location">
    <subcellularLocation>
        <location evidence="1">Nucleus</location>
    </subcellularLocation>
</comment>
<dbReference type="FunFam" id="3.30.160.60:FF:000065">
    <property type="entry name" value="B-cell CLL/lymphoma 6, member B"/>
    <property type="match status" value="1"/>
</dbReference>
<dbReference type="PROSITE" id="PS51915">
    <property type="entry name" value="ZAD"/>
    <property type="match status" value="1"/>
</dbReference>
<feature type="domain" description="C2H2-type" evidence="9">
    <location>
        <begin position="446"/>
        <end position="473"/>
    </location>
</feature>
<feature type="binding site" evidence="8">
    <location>
        <position position="56"/>
    </location>
    <ligand>
        <name>Zn(2+)</name>
        <dbReference type="ChEBI" id="CHEBI:29105"/>
    </ligand>
</feature>
<keyword evidence="6" id="KW-0539">Nucleus</keyword>
<proteinExistence type="predicted"/>
<dbReference type="Pfam" id="PF00096">
    <property type="entry name" value="zf-C2H2"/>
    <property type="match status" value="2"/>
</dbReference>
<organism evidence="11 12">
    <name type="scientific">Manduca sexta</name>
    <name type="common">Tobacco hawkmoth</name>
    <name type="synonym">Tobacco hornworm</name>
    <dbReference type="NCBI Taxonomy" id="7130"/>
    <lineage>
        <taxon>Eukaryota</taxon>
        <taxon>Metazoa</taxon>
        <taxon>Ecdysozoa</taxon>
        <taxon>Arthropoda</taxon>
        <taxon>Hexapoda</taxon>
        <taxon>Insecta</taxon>
        <taxon>Pterygota</taxon>
        <taxon>Neoptera</taxon>
        <taxon>Endopterygota</taxon>
        <taxon>Lepidoptera</taxon>
        <taxon>Glossata</taxon>
        <taxon>Ditrysia</taxon>
        <taxon>Bombycoidea</taxon>
        <taxon>Sphingidae</taxon>
        <taxon>Sphinginae</taxon>
        <taxon>Sphingini</taxon>
        <taxon>Manduca</taxon>
    </lineage>
</organism>
<accession>A0A921YS42</accession>
<feature type="domain" description="C2H2-type" evidence="9">
    <location>
        <begin position="389"/>
        <end position="416"/>
    </location>
</feature>
<feature type="domain" description="C2H2-type" evidence="9">
    <location>
        <begin position="502"/>
        <end position="529"/>
    </location>
</feature>
<dbReference type="PROSITE" id="PS50157">
    <property type="entry name" value="ZINC_FINGER_C2H2_2"/>
    <property type="match status" value="6"/>
</dbReference>
<evidence type="ECO:0000259" key="10">
    <source>
        <dbReference type="PROSITE" id="PS51915"/>
    </source>
</evidence>
<dbReference type="SMART" id="SM00355">
    <property type="entry name" value="ZnF_C2H2"/>
    <property type="match status" value="13"/>
</dbReference>
<evidence type="ECO:0000259" key="9">
    <source>
        <dbReference type="PROSITE" id="PS50157"/>
    </source>
</evidence>
<feature type="binding site" evidence="8">
    <location>
        <position position="9"/>
    </location>
    <ligand>
        <name>Zn(2+)</name>
        <dbReference type="ChEBI" id="CHEBI:29105"/>
    </ligand>
</feature>
<reference evidence="11" key="2">
    <citation type="submission" date="2020-12" db="EMBL/GenBank/DDBJ databases">
        <authorList>
            <person name="Kanost M."/>
        </authorList>
    </citation>
    <scope>NUCLEOTIDE SEQUENCE</scope>
</reference>
<evidence type="ECO:0000256" key="2">
    <source>
        <dbReference type="ARBA" id="ARBA00022723"/>
    </source>
</evidence>
<evidence type="ECO:0000256" key="4">
    <source>
        <dbReference type="ARBA" id="ARBA00022771"/>
    </source>
</evidence>
<dbReference type="Gene3D" id="3.30.160.60">
    <property type="entry name" value="Classic Zinc Finger"/>
    <property type="match status" value="7"/>
</dbReference>
<dbReference type="PROSITE" id="PS00028">
    <property type="entry name" value="ZINC_FINGER_C2H2_1"/>
    <property type="match status" value="7"/>
</dbReference>
<keyword evidence="4 7" id="KW-0863">Zinc-finger</keyword>
<evidence type="ECO:0000313" key="12">
    <source>
        <dbReference type="Proteomes" id="UP000791440"/>
    </source>
</evidence>
<dbReference type="FunFam" id="3.30.160.60:FF:000145">
    <property type="entry name" value="Zinc finger protein 574"/>
    <property type="match status" value="1"/>
</dbReference>
<evidence type="ECO:0000256" key="8">
    <source>
        <dbReference type="PROSITE-ProRule" id="PRU01263"/>
    </source>
</evidence>
<keyword evidence="2 8" id="KW-0479">Metal-binding</keyword>
<evidence type="ECO:0000256" key="3">
    <source>
        <dbReference type="ARBA" id="ARBA00022737"/>
    </source>
</evidence>
<comment type="caution">
    <text evidence="11">The sequence shown here is derived from an EMBL/GenBank/DDBJ whole genome shotgun (WGS) entry which is preliminary data.</text>
</comment>
<evidence type="ECO:0000313" key="11">
    <source>
        <dbReference type="EMBL" id="KAG6444285.1"/>
    </source>
</evidence>
<dbReference type="InterPro" id="IPR013087">
    <property type="entry name" value="Znf_C2H2_type"/>
</dbReference>
<keyword evidence="3" id="KW-0677">Repeat</keyword>
<dbReference type="GO" id="GO:0008270">
    <property type="term" value="F:zinc ion binding"/>
    <property type="evidence" value="ECO:0007669"/>
    <property type="project" value="UniProtKB-UniRule"/>
</dbReference>
<feature type="domain" description="C2H2-type" evidence="9">
    <location>
        <begin position="530"/>
        <end position="553"/>
    </location>
</feature>
<gene>
    <name evidence="11" type="ORF">O3G_MSEX003370</name>
</gene>
<dbReference type="FunFam" id="3.30.160.60:FF:000446">
    <property type="entry name" value="Zinc finger protein"/>
    <property type="match status" value="1"/>
</dbReference>
<dbReference type="AlphaFoldDB" id="A0A921YS42"/>
<feature type="binding site" evidence="8">
    <location>
        <position position="6"/>
    </location>
    <ligand>
        <name>Zn(2+)</name>
        <dbReference type="ChEBI" id="CHEBI:29105"/>
    </ligand>
</feature>
<dbReference type="PANTHER" id="PTHR24379">
    <property type="entry name" value="KRAB AND ZINC FINGER DOMAIN-CONTAINING"/>
    <property type="match status" value="1"/>
</dbReference>
<evidence type="ECO:0000256" key="1">
    <source>
        <dbReference type="ARBA" id="ARBA00004123"/>
    </source>
</evidence>